<reference evidence="6" key="1">
    <citation type="journal article" date="2020" name="mSystems">
        <title>Genome- and Community-Level Interaction Insights into Carbon Utilization and Element Cycling Functions of Hydrothermarchaeota in Hydrothermal Sediment.</title>
        <authorList>
            <person name="Zhou Z."/>
            <person name="Liu Y."/>
            <person name="Xu W."/>
            <person name="Pan J."/>
            <person name="Luo Z.H."/>
            <person name="Li M."/>
        </authorList>
    </citation>
    <scope>NUCLEOTIDE SEQUENCE [LARGE SCALE GENOMIC DNA]</scope>
    <source>
        <strain evidence="6">SpSt-110</strain>
    </source>
</reference>
<evidence type="ECO:0000256" key="3">
    <source>
        <dbReference type="ARBA" id="ARBA00022989"/>
    </source>
</evidence>
<feature type="transmembrane region" description="Helical" evidence="5">
    <location>
        <begin position="228"/>
        <end position="247"/>
    </location>
</feature>
<gene>
    <name evidence="6" type="ORF">ENM60_01205</name>
</gene>
<dbReference type="GO" id="GO:0005886">
    <property type="term" value="C:plasma membrane"/>
    <property type="evidence" value="ECO:0007669"/>
    <property type="project" value="TreeGrafter"/>
</dbReference>
<keyword evidence="4 5" id="KW-0472">Membrane</keyword>
<dbReference type="PANTHER" id="PTHR43359:SF1">
    <property type="entry name" value="FORMATE HYDROGENLYASE SUBUNIT 4-RELATED"/>
    <property type="match status" value="1"/>
</dbReference>
<evidence type="ECO:0000256" key="1">
    <source>
        <dbReference type="ARBA" id="ARBA00004141"/>
    </source>
</evidence>
<feature type="transmembrane region" description="Helical" evidence="5">
    <location>
        <begin position="140"/>
        <end position="166"/>
    </location>
</feature>
<feature type="transmembrane region" description="Helical" evidence="5">
    <location>
        <begin position="63"/>
        <end position="86"/>
    </location>
</feature>
<dbReference type="InterPro" id="IPR001694">
    <property type="entry name" value="NADH_UbQ_OxRdtase_su1/FPO"/>
</dbReference>
<dbReference type="Pfam" id="PF00146">
    <property type="entry name" value="NADHdh"/>
    <property type="match status" value="1"/>
</dbReference>
<evidence type="ECO:0000256" key="4">
    <source>
        <dbReference type="ARBA" id="ARBA00023136"/>
    </source>
</evidence>
<keyword evidence="3 5" id="KW-1133">Transmembrane helix</keyword>
<name>A0A7J3XXI2_9CREN</name>
<dbReference type="InterPro" id="IPR052561">
    <property type="entry name" value="ComplexI_Subunit1"/>
</dbReference>
<accession>A0A7J3XXI2</accession>
<dbReference type="EMBL" id="DRYK01000024">
    <property type="protein sequence ID" value="HHP67404.1"/>
    <property type="molecule type" value="Genomic_DNA"/>
</dbReference>
<feature type="transmembrane region" description="Helical" evidence="5">
    <location>
        <begin position="253"/>
        <end position="273"/>
    </location>
</feature>
<feature type="transmembrane region" description="Helical" evidence="5">
    <location>
        <begin position="172"/>
        <end position="190"/>
    </location>
</feature>
<sequence length="312" mass="34717">MAGIAVFLLLSFFFEWFERKIVARIQKRVGPYYTGPQGVLQPFFDFMKLLLKREKIPGETDIFLYRLAPLLGVVFLTYGFLHIPFFSPEPVLSFRGDLLVIILIFAFTSFSYMLAGLSVRTPFTVLGTSRLIVQYSLYEALFLSAFALVFLQLGSASISGIVGYEIAGEPLVFYQPIAFAVAVFSILAKLEKPPFDLPHAKQEIAAGWMSELSSRTLAYIRLANDMDYTLSVLLVVSLFLGAGSGPYSLETPFLWPIYFLLKALAIILLLSYIEGIAVRVRSILLPMRLGLPLSILLALQAALILVFKGGLV</sequence>
<proteinExistence type="predicted"/>
<protein>
    <submittedName>
        <fullName evidence="6">NADH-quinone oxidoreductase subunit H</fullName>
    </submittedName>
</protein>
<evidence type="ECO:0000256" key="2">
    <source>
        <dbReference type="ARBA" id="ARBA00022692"/>
    </source>
</evidence>
<evidence type="ECO:0000256" key="5">
    <source>
        <dbReference type="SAM" id="Phobius"/>
    </source>
</evidence>
<organism evidence="6">
    <name type="scientific">Thermogladius calderae</name>
    <dbReference type="NCBI Taxonomy" id="1200300"/>
    <lineage>
        <taxon>Archaea</taxon>
        <taxon>Thermoproteota</taxon>
        <taxon>Thermoprotei</taxon>
        <taxon>Desulfurococcales</taxon>
        <taxon>Desulfurococcaceae</taxon>
        <taxon>Thermogladius</taxon>
    </lineage>
</organism>
<comment type="subcellular location">
    <subcellularLocation>
        <location evidence="1">Membrane</location>
        <topology evidence="1">Multi-pass membrane protein</topology>
    </subcellularLocation>
</comment>
<dbReference type="PANTHER" id="PTHR43359">
    <property type="entry name" value="FORMATE HYDROGENLYASE SUBUNIT 4"/>
    <property type="match status" value="1"/>
</dbReference>
<comment type="caution">
    <text evidence="6">The sequence shown here is derived from an EMBL/GenBank/DDBJ whole genome shotgun (WGS) entry which is preliminary data.</text>
</comment>
<keyword evidence="2 5" id="KW-0812">Transmembrane</keyword>
<feature type="transmembrane region" description="Helical" evidence="5">
    <location>
        <begin position="285"/>
        <end position="307"/>
    </location>
</feature>
<evidence type="ECO:0000313" key="6">
    <source>
        <dbReference type="EMBL" id="HHP67404.1"/>
    </source>
</evidence>
<feature type="transmembrane region" description="Helical" evidence="5">
    <location>
        <begin position="98"/>
        <end position="119"/>
    </location>
</feature>
<dbReference type="AlphaFoldDB" id="A0A7J3XXI2"/>